<organism evidence="6 7">
    <name type="scientific">Pseudomonas ekonensis</name>
    <dbReference type="NCBI Taxonomy" id="2842353"/>
    <lineage>
        <taxon>Bacteria</taxon>
        <taxon>Pseudomonadati</taxon>
        <taxon>Pseudomonadota</taxon>
        <taxon>Gammaproteobacteria</taxon>
        <taxon>Pseudomonadales</taxon>
        <taxon>Pseudomonadaceae</taxon>
        <taxon>Pseudomonas</taxon>
    </lineage>
</organism>
<keyword evidence="2" id="KW-0813">Transport</keyword>
<dbReference type="Proteomes" id="UP000765224">
    <property type="component" value="Unassembled WGS sequence"/>
</dbReference>
<keyword evidence="3" id="KW-0732">Signal</keyword>
<comment type="similarity">
    <text evidence="1 4">Belongs to the bacterial solute-binding protein 3 family.</text>
</comment>
<comment type="caution">
    <text evidence="6">The sequence shown here is derived from an EMBL/GenBank/DDBJ whole genome shotgun (WGS) entry which is preliminary data.</text>
</comment>
<dbReference type="InterPro" id="IPR018313">
    <property type="entry name" value="SBP_3_CS"/>
</dbReference>
<evidence type="ECO:0000256" key="2">
    <source>
        <dbReference type="ARBA" id="ARBA00022448"/>
    </source>
</evidence>
<feature type="domain" description="Solute-binding protein family 3/N-terminal" evidence="5">
    <location>
        <begin position="51"/>
        <end position="273"/>
    </location>
</feature>
<dbReference type="PANTHER" id="PTHR30085:SF6">
    <property type="entry name" value="ABC TRANSPORTER GLUTAMINE-BINDING PROTEIN GLNH"/>
    <property type="match status" value="1"/>
</dbReference>
<reference evidence="6 7" key="1">
    <citation type="submission" date="2021-06" db="EMBL/GenBank/DDBJ databases">
        <title>Updating the genus Pseudomonas: Description of 43 new species and partition of the Pseudomonas putida group.</title>
        <authorList>
            <person name="Girard L."/>
            <person name="Lood C."/>
            <person name="Vandamme P."/>
            <person name="Rokni-Zadeh H."/>
            <person name="Van Noort V."/>
            <person name="Hofte M."/>
            <person name="Lavigne R."/>
            <person name="De Mot R."/>
        </authorList>
    </citation>
    <scope>NUCLEOTIDE SEQUENCE [LARGE SCALE GENOMIC DNA]</scope>
    <source>
        <strain evidence="6 7">COR58</strain>
    </source>
</reference>
<dbReference type="InterPro" id="IPR051455">
    <property type="entry name" value="Bact_solute-bind_prot3"/>
</dbReference>
<dbReference type="RefSeq" id="WP_217894137.1">
    <property type="nucleotide sequence ID" value="NZ_JAHSTS010000002.1"/>
</dbReference>
<dbReference type="Pfam" id="PF00497">
    <property type="entry name" value="SBP_bac_3"/>
    <property type="match status" value="1"/>
</dbReference>
<dbReference type="PROSITE" id="PS01039">
    <property type="entry name" value="SBP_BACTERIAL_3"/>
    <property type="match status" value="1"/>
</dbReference>
<evidence type="ECO:0000313" key="6">
    <source>
        <dbReference type="EMBL" id="MBV4460915.1"/>
    </source>
</evidence>
<dbReference type="EMBL" id="JAHSTS010000002">
    <property type="protein sequence ID" value="MBV4460915.1"/>
    <property type="molecule type" value="Genomic_DNA"/>
</dbReference>
<proteinExistence type="inferred from homology"/>
<dbReference type="PROSITE" id="PS51257">
    <property type="entry name" value="PROKAR_LIPOPROTEIN"/>
    <property type="match status" value="1"/>
</dbReference>
<dbReference type="PANTHER" id="PTHR30085">
    <property type="entry name" value="AMINO ACID ABC TRANSPORTER PERMEASE"/>
    <property type="match status" value="1"/>
</dbReference>
<dbReference type="SMART" id="SM00062">
    <property type="entry name" value="PBPb"/>
    <property type="match status" value="1"/>
</dbReference>
<accession>A0ABS6PKF8</accession>
<evidence type="ECO:0000256" key="1">
    <source>
        <dbReference type="ARBA" id="ARBA00010333"/>
    </source>
</evidence>
<name>A0ABS6PKF8_9PSED</name>
<dbReference type="InterPro" id="IPR001638">
    <property type="entry name" value="Solute-binding_3/MltF_N"/>
</dbReference>
<evidence type="ECO:0000313" key="7">
    <source>
        <dbReference type="Proteomes" id="UP000765224"/>
    </source>
</evidence>
<evidence type="ECO:0000259" key="5">
    <source>
        <dbReference type="SMART" id="SM00062"/>
    </source>
</evidence>
<keyword evidence="7" id="KW-1185">Reference proteome</keyword>
<protein>
    <submittedName>
        <fullName evidence="6">Transporter substrate-binding domain-containing protein</fullName>
    </submittedName>
</protein>
<evidence type="ECO:0000256" key="3">
    <source>
        <dbReference type="ARBA" id="ARBA00022729"/>
    </source>
</evidence>
<evidence type="ECO:0000256" key="4">
    <source>
        <dbReference type="RuleBase" id="RU003744"/>
    </source>
</evidence>
<sequence length="292" mass="32152">MKTAKSLFVLPLLGLALLAGCNKSEEPAKPKVASESAAPAGYLDKIKARDKLIVGVFTDKPPFGFVNETGRYVGFDTDIGRRLAKDLLGDENKVEFVAVEPASRIPFLQSDKVDLILANMTVTPERKEAVDFTNPNLRVAVQALVPQGSAVKRLDDLATRTTIVTTGTTADIWLTKHHPDWKLLKFEKNSESLQALAGGRGDAYAQDNLVLFSWAKQNPGYRVLDEKLGDEAPIAPAVKKGNTELRDWVNAELAKLGEEKYLLKLYDQYVRKELSDDTKPESVIVEGGKWQG</sequence>
<gene>
    <name evidence="6" type="ORF">KVG96_23420</name>
</gene>